<feature type="compositionally biased region" description="Polar residues" evidence="1">
    <location>
        <begin position="50"/>
        <end position="61"/>
    </location>
</feature>
<keyword evidence="3" id="KW-1185">Reference proteome</keyword>
<feature type="region of interest" description="Disordered" evidence="1">
    <location>
        <begin position="1"/>
        <end position="61"/>
    </location>
</feature>
<name>A0A409YEK5_9AGAR</name>
<dbReference type="Proteomes" id="UP000284842">
    <property type="component" value="Unassembled WGS sequence"/>
</dbReference>
<accession>A0A409YEK5</accession>
<gene>
    <name evidence="2" type="ORF">CVT24_006252</name>
</gene>
<reference evidence="2 3" key="1">
    <citation type="journal article" date="2018" name="Evol. Lett.">
        <title>Horizontal gene cluster transfer increased hallucinogenic mushroom diversity.</title>
        <authorList>
            <person name="Reynolds H.T."/>
            <person name="Vijayakumar V."/>
            <person name="Gluck-Thaler E."/>
            <person name="Korotkin H.B."/>
            <person name="Matheny P.B."/>
            <person name="Slot J.C."/>
        </authorList>
    </citation>
    <scope>NUCLEOTIDE SEQUENCE [LARGE SCALE GENOMIC DNA]</scope>
    <source>
        <strain evidence="2 3">2629</strain>
    </source>
</reference>
<feature type="compositionally biased region" description="Basic and acidic residues" evidence="1">
    <location>
        <begin position="1"/>
        <end position="10"/>
    </location>
</feature>
<evidence type="ECO:0000313" key="2">
    <source>
        <dbReference type="EMBL" id="PPR01414.1"/>
    </source>
</evidence>
<protein>
    <submittedName>
        <fullName evidence="2">Uncharacterized protein</fullName>
    </submittedName>
</protein>
<evidence type="ECO:0000313" key="3">
    <source>
        <dbReference type="Proteomes" id="UP000284842"/>
    </source>
</evidence>
<evidence type="ECO:0000256" key="1">
    <source>
        <dbReference type="SAM" id="MobiDB-lite"/>
    </source>
</evidence>
<feature type="compositionally biased region" description="Low complexity" evidence="1">
    <location>
        <begin position="18"/>
        <end position="31"/>
    </location>
</feature>
<sequence>MDNTGEFERPRKLRKQSKSGSLSSVSRLRILGVGKRSNDDEPNAIKPPSTAVSDLNSTAQAKRSAEMFEFGIAEALLDPNYYTTLLLQASDARFTSQSNPSTPPPSPSRSTRARANHANDASPRTPPSTPLSQGSLRVRGTQTFGIGGEDSNEKNLSVNRRPSRMLDPILEGVTYDAILTSTLNKSLGNEDDDYLVPQTQVPPNTPAPVIQEGGFASLMCVSLAIMEGKVQTLSDAMAY</sequence>
<comment type="caution">
    <text evidence="2">The sequence shown here is derived from an EMBL/GenBank/DDBJ whole genome shotgun (WGS) entry which is preliminary data.</text>
</comment>
<feature type="region of interest" description="Disordered" evidence="1">
    <location>
        <begin position="93"/>
        <end position="137"/>
    </location>
</feature>
<organism evidence="2 3">
    <name type="scientific">Panaeolus cyanescens</name>
    <dbReference type="NCBI Taxonomy" id="181874"/>
    <lineage>
        <taxon>Eukaryota</taxon>
        <taxon>Fungi</taxon>
        <taxon>Dikarya</taxon>
        <taxon>Basidiomycota</taxon>
        <taxon>Agaricomycotina</taxon>
        <taxon>Agaricomycetes</taxon>
        <taxon>Agaricomycetidae</taxon>
        <taxon>Agaricales</taxon>
        <taxon>Agaricineae</taxon>
        <taxon>Galeropsidaceae</taxon>
        <taxon>Panaeolus</taxon>
    </lineage>
</organism>
<proteinExistence type="predicted"/>
<dbReference type="AlphaFoldDB" id="A0A409YEK5"/>
<dbReference type="InParanoid" id="A0A409YEK5"/>
<dbReference type="EMBL" id="NHTK01001251">
    <property type="protein sequence ID" value="PPR01414.1"/>
    <property type="molecule type" value="Genomic_DNA"/>
</dbReference>
<dbReference type="OrthoDB" id="3056136at2759"/>